<dbReference type="Proteomes" id="UP000297245">
    <property type="component" value="Unassembled WGS sequence"/>
</dbReference>
<dbReference type="EMBL" id="ML179928">
    <property type="protein sequence ID" value="THU80208.1"/>
    <property type="molecule type" value="Genomic_DNA"/>
</dbReference>
<reference evidence="1 2" key="1">
    <citation type="journal article" date="2019" name="Nat. Ecol. Evol.">
        <title>Megaphylogeny resolves global patterns of mushroom evolution.</title>
        <authorList>
            <person name="Varga T."/>
            <person name="Krizsan K."/>
            <person name="Foldi C."/>
            <person name="Dima B."/>
            <person name="Sanchez-Garcia M."/>
            <person name="Sanchez-Ramirez S."/>
            <person name="Szollosi G.J."/>
            <person name="Szarkandi J.G."/>
            <person name="Papp V."/>
            <person name="Albert L."/>
            <person name="Andreopoulos W."/>
            <person name="Angelini C."/>
            <person name="Antonin V."/>
            <person name="Barry K.W."/>
            <person name="Bougher N.L."/>
            <person name="Buchanan P."/>
            <person name="Buyck B."/>
            <person name="Bense V."/>
            <person name="Catcheside P."/>
            <person name="Chovatia M."/>
            <person name="Cooper J."/>
            <person name="Damon W."/>
            <person name="Desjardin D."/>
            <person name="Finy P."/>
            <person name="Geml J."/>
            <person name="Haridas S."/>
            <person name="Hughes K."/>
            <person name="Justo A."/>
            <person name="Karasinski D."/>
            <person name="Kautmanova I."/>
            <person name="Kiss B."/>
            <person name="Kocsube S."/>
            <person name="Kotiranta H."/>
            <person name="LaButti K.M."/>
            <person name="Lechner B.E."/>
            <person name="Liimatainen K."/>
            <person name="Lipzen A."/>
            <person name="Lukacs Z."/>
            <person name="Mihaltcheva S."/>
            <person name="Morgado L.N."/>
            <person name="Niskanen T."/>
            <person name="Noordeloos M.E."/>
            <person name="Ohm R.A."/>
            <person name="Ortiz-Santana B."/>
            <person name="Ovrebo C."/>
            <person name="Racz N."/>
            <person name="Riley R."/>
            <person name="Savchenko A."/>
            <person name="Shiryaev A."/>
            <person name="Soop K."/>
            <person name="Spirin V."/>
            <person name="Szebenyi C."/>
            <person name="Tomsovsky M."/>
            <person name="Tulloss R.E."/>
            <person name="Uehling J."/>
            <person name="Grigoriev I.V."/>
            <person name="Vagvolgyi C."/>
            <person name="Papp T."/>
            <person name="Martin F.M."/>
            <person name="Miettinen O."/>
            <person name="Hibbett D.S."/>
            <person name="Nagy L.G."/>
        </authorList>
    </citation>
    <scope>NUCLEOTIDE SEQUENCE [LARGE SCALE GENOMIC DNA]</scope>
    <source>
        <strain evidence="1 2">CBS 962.96</strain>
    </source>
</reference>
<gene>
    <name evidence="1" type="ORF">K435DRAFT_557832</name>
</gene>
<feature type="non-terminal residue" evidence="1">
    <location>
        <position position="1"/>
    </location>
</feature>
<keyword evidence="2" id="KW-1185">Reference proteome</keyword>
<organism evidence="1 2">
    <name type="scientific">Dendrothele bispora (strain CBS 962.96)</name>
    <dbReference type="NCBI Taxonomy" id="1314807"/>
    <lineage>
        <taxon>Eukaryota</taxon>
        <taxon>Fungi</taxon>
        <taxon>Dikarya</taxon>
        <taxon>Basidiomycota</taxon>
        <taxon>Agaricomycotina</taxon>
        <taxon>Agaricomycetes</taxon>
        <taxon>Agaricomycetidae</taxon>
        <taxon>Agaricales</taxon>
        <taxon>Agaricales incertae sedis</taxon>
        <taxon>Dendrothele</taxon>
    </lineage>
</organism>
<accession>A0A4S8KXB2</accession>
<sequence length="134" mass="14748">YPPPTPPASDSDLCSKYFAWWKADSYAAHVLTARLSPSILAFLPDHNDATTGLPRTSRAVLFAIKQFCNVNNAASASVLKETLFSRSCGTSPTAISSYCEAWRSDIGTLRTMGYRFDWSDTIFSFLSQLPPSLI</sequence>
<evidence type="ECO:0000313" key="1">
    <source>
        <dbReference type="EMBL" id="THU80208.1"/>
    </source>
</evidence>
<evidence type="ECO:0000313" key="2">
    <source>
        <dbReference type="Proteomes" id="UP000297245"/>
    </source>
</evidence>
<feature type="non-terminal residue" evidence="1">
    <location>
        <position position="134"/>
    </location>
</feature>
<name>A0A4S8KXB2_DENBC</name>
<dbReference type="OrthoDB" id="3060612at2759"/>
<proteinExistence type="predicted"/>
<protein>
    <submittedName>
        <fullName evidence="1">Uncharacterized protein</fullName>
    </submittedName>
</protein>
<dbReference type="AlphaFoldDB" id="A0A4S8KXB2"/>